<dbReference type="EMBL" id="DUZY01000003">
    <property type="protein sequence ID" value="DAD32395.1"/>
    <property type="molecule type" value="Genomic_DNA"/>
</dbReference>
<accession>A0A822YN06</accession>
<proteinExistence type="predicted"/>
<reference evidence="1 2" key="1">
    <citation type="journal article" date="2020" name="Mol. Biol. Evol.">
        <title>Distinct Expression and Methylation Patterns for Genes with Different Fates following a Single Whole-Genome Duplication in Flowering Plants.</title>
        <authorList>
            <person name="Shi T."/>
            <person name="Rahmani R.S."/>
            <person name="Gugger P.F."/>
            <person name="Wang M."/>
            <person name="Li H."/>
            <person name="Zhang Y."/>
            <person name="Li Z."/>
            <person name="Wang Q."/>
            <person name="Van de Peer Y."/>
            <person name="Marchal K."/>
            <person name="Chen J."/>
        </authorList>
    </citation>
    <scope>NUCLEOTIDE SEQUENCE [LARGE SCALE GENOMIC DNA]</scope>
    <source>
        <tissue evidence="1">Leaf</tissue>
    </source>
</reference>
<comment type="caution">
    <text evidence="1">The sequence shown here is derived from an EMBL/GenBank/DDBJ whole genome shotgun (WGS) entry which is preliminary data.</text>
</comment>
<dbReference type="Proteomes" id="UP000607653">
    <property type="component" value="Unassembled WGS sequence"/>
</dbReference>
<dbReference type="AlphaFoldDB" id="A0A822YN06"/>
<protein>
    <submittedName>
        <fullName evidence="1">Uncharacterized protein</fullName>
    </submittedName>
</protein>
<evidence type="ECO:0000313" key="2">
    <source>
        <dbReference type="Proteomes" id="UP000607653"/>
    </source>
</evidence>
<evidence type="ECO:0000313" key="1">
    <source>
        <dbReference type="EMBL" id="DAD32395.1"/>
    </source>
</evidence>
<organism evidence="1 2">
    <name type="scientific">Nelumbo nucifera</name>
    <name type="common">Sacred lotus</name>
    <dbReference type="NCBI Taxonomy" id="4432"/>
    <lineage>
        <taxon>Eukaryota</taxon>
        <taxon>Viridiplantae</taxon>
        <taxon>Streptophyta</taxon>
        <taxon>Embryophyta</taxon>
        <taxon>Tracheophyta</taxon>
        <taxon>Spermatophyta</taxon>
        <taxon>Magnoliopsida</taxon>
        <taxon>Proteales</taxon>
        <taxon>Nelumbonaceae</taxon>
        <taxon>Nelumbo</taxon>
    </lineage>
</organism>
<keyword evidence="2" id="KW-1185">Reference proteome</keyword>
<name>A0A822YN06_NELNU</name>
<gene>
    <name evidence="1" type="ORF">HUJ06_011246</name>
</gene>
<sequence length="62" mass="7273">MIKPAIQGRLSFAGDYNSTRDEVIHSWKHVKEKTGSDAEEKYRDAVNKRRGKNIAEIEQQRW</sequence>